<reference evidence="2 3" key="1">
    <citation type="submission" date="2019-06" db="EMBL/GenBank/DDBJ databases">
        <title>A chromosome-scale genome assembly of the European perch, Perca fluviatilis.</title>
        <authorList>
            <person name="Roques C."/>
            <person name="Zahm M."/>
            <person name="Cabau C."/>
            <person name="Klopp C."/>
            <person name="Bouchez O."/>
            <person name="Donnadieu C."/>
            <person name="Kuhl H."/>
            <person name="Gislard M."/>
            <person name="Guendouz S."/>
            <person name="Journot L."/>
            <person name="Haffray P."/>
            <person name="Bestin A."/>
            <person name="Morvezen R."/>
            <person name="Feron R."/>
            <person name="Wen M."/>
            <person name="Jouanno E."/>
            <person name="Herpin A."/>
            <person name="Schartl M."/>
            <person name="Postlethwait J."/>
            <person name="Schaerlinger B."/>
            <person name="Chardard D."/>
            <person name="Lecocq T."/>
            <person name="Poncet C."/>
            <person name="Jaffrelo L."/>
            <person name="Lampietro C."/>
            <person name="Guiguen Y."/>
        </authorList>
    </citation>
    <scope>NUCLEOTIDE SEQUENCE [LARGE SCALE GENOMIC DNA]</scope>
    <source>
        <tissue evidence="2">Blood</tissue>
    </source>
</reference>
<comment type="caution">
    <text evidence="2">The sequence shown here is derived from an EMBL/GenBank/DDBJ whole genome shotgun (WGS) entry which is preliminary data.</text>
</comment>
<sequence>MQAGLQVTSSTSLQIPPKPRTAVLRNRHPILLETLQPVLVQVIVNPQRVMEGPLQTPQPPRTCSSPGPSGKSCWSLDARVAVLLVTLAGAVILLLLYKLLQLRHRLRLAGARHALEYYSFYHTAAYTLKHAASCQDLPGKNGTVPEATPPVQVVVTPVTPTVVTPLPPPPVPSPPPLPLPPPPVLPPPLLHAPPSLTPAPAVLAFPLQLPVFHTTPPSPHLSWGACSDADVYSRIGAFRPSRLSSLSSHSKVILFEHSSL</sequence>
<dbReference type="AlphaFoldDB" id="A0A6A5DTP6"/>
<keyword evidence="1" id="KW-0812">Transmembrane</keyword>
<dbReference type="Proteomes" id="UP000465112">
    <property type="component" value="Chromosome 17"/>
</dbReference>
<dbReference type="EMBL" id="VHII01000017">
    <property type="protein sequence ID" value="KAF1377241.1"/>
    <property type="molecule type" value="Genomic_DNA"/>
</dbReference>
<protein>
    <submittedName>
        <fullName evidence="2">Uncharacterized protein</fullName>
    </submittedName>
</protein>
<accession>A0A6A5DTP6</accession>
<organism evidence="2 3">
    <name type="scientific">Perca fluviatilis</name>
    <name type="common">European perch</name>
    <dbReference type="NCBI Taxonomy" id="8168"/>
    <lineage>
        <taxon>Eukaryota</taxon>
        <taxon>Metazoa</taxon>
        <taxon>Chordata</taxon>
        <taxon>Craniata</taxon>
        <taxon>Vertebrata</taxon>
        <taxon>Euteleostomi</taxon>
        <taxon>Actinopterygii</taxon>
        <taxon>Neopterygii</taxon>
        <taxon>Teleostei</taxon>
        <taxon>Neoteleostei</taxon>
        <taxon>Acanthomorphata</taxon>
        <taxon>Eupercaria</taxon>
        <taxon>Perciformes</taxon>
        <taxon>Percoidei</taxon>
        <taxon>Percidae</taxon>
        <taxon>Percinae</taxon>
        <taxon>Perca</taxon>
    </lineage>
</organism>
<gene>
    <name evidence="2" type="ORF">PFLUV_G00198640</name>
</gene>
<keyword evidence="1" id="KW-1133">Transmembrane helix</keyword>
<proteinExistence type="predicted"/>
<keyword evidence="3" id="KW-1185">Reference proteome</keyword>
<name>A0A6A5DTP6_PERFL</name>
<evidence type="ECO:0000313" key="3">
    <source>
        <dbReference type="Proteomes" id="UP000465112"/>
    </source>
</evidence>
<evidence type="ECO:0000256" key="1">
    <source>
        <dbReference type="SAM" id="Phobius"/>
    </source>
</evidence>
<evidence type="ECO:0000313" key="2">
    <source>
        <dbReference type="EMBL" id="KAF1377241.1"/>
    </source>
</evidence>
<feature type="transmembrane region" description="Helical" evidence="1">
    <location>
        <begin position="78"/>
        <end position="97"/>
    </location>
</feature>
<keyword evidence="1" id="KW-0472">Membrane</keyword>